<comment type="caution">
    <text evidence="2">The sequence shown here is derived from an EMBL/GenBank/DDBJ whole genome shotgun (WGS) entry which is preliminary data.</text>
</comment>
<keyword evidence="3" id="KW-1185">Reference proteome</keyword>
<protein>
    <submittedName>
        <fullName evidence="2">Uncharacterized protein</fullName>
    </submittedName>
</protein>
<proteinExistence type="predicted"/>
<organism evidence="2 3">
    <name type="scientific">Parashewanella curva</name>
    <dbReference type="NCBI Taxonomy" id="2338552"/>
    <lineage>
        <taxon>Bacteria</taxon>
        <taxon>Pseudomonadati</taxon>
        <taxon>Pseudomonadota</taxon>
        <taxon>Gammaproteobacteria</taxon>
        <taxon>Alteromonadales</taxon>
        <taxon>Shewanellaceae</taxon>
        <taxon>Parashewanella</taxon>
    </lineage>
</organism>
<sequence>MASAHLDVELPRPAKLVFANALSNSSEHDEVFAKLTLNAIKYDVVAVLGKDKTQSFIGLQSCTEPQRIHSLLNLGTSIPKDHPSIKNLTFHKSFKIEHAIGSEYKCMNSQQRMNSFLAYLKQHDIEHLKGSQESCKSISAKVQSTHKPITSSHQSAVRTQQKPANLTDELVSSNEKMTLTSSSGTAASTTKKPEAPSATSTVQRPAASIRATDKTTYHKAVTYPDKVLVAHTNQIPSIPEPAPTAEQKFSTPYVGRTRFEMMGTSQHNPTTRKATDRPYRSKQ</sequence>
<dbReference type="AlphaFoldDB" id="A0A3L8Q307"/>
<name>A0A3L8Q307_9GAMM</name>
<feature type="region of interest" description="Disordered" evidence="1">
    <location>
        <begin position="137"/>
        <end position="213"/>
    </location>
</feature>
<dbReference type="Proteomes" id="UP000281474">
    <property type="component" value="Unassembled WGS sequence"/>
</dbReference>
<feature type="region of interest" description="Disordered" evidence="1">
    <location>
        <begin position="260"/>
        <end position="283"/>
    </location>
</feature>
<feature type="compositionally biased region" description="Basic and acidic residues" evidence="1">
    <location>
        <begin position="273"/>
        <end position="283"/>
    </location>
</feature>
<evidence type="ECO:0000313" key="3">
    <source>
        <dbReference type="Proteomes" id="UP000281474"/>
    </source>
</evidence>
<feature type="compositionally biased region" description="Polar residues" evidence="1">
    <location>
        <begin position="263"/>
        <end position="272"/>
    </location>
</feature>
<evidence type="ECO:0000313" key="2">
    <source>
        <dbReference type="EMBL" id="RLV60942.1"/>
    </source>
</evidence>
<accession>A0A3L8Q307</accession>
<dbReference type="RefSeq" id="WP_121837846.1">
    <property type="nucleotide sequence ID" value="NZ_ML014759.1"/>
</dbReference>
<reference evidence="2 3" key="1">
    <citation type="submission" date="2018-09" db="EMBL/GenBank/DDBJ databases">
        <title>Phylogeny of the Shewanellaceae, and recommendation for two new genera, Pseudoshewanella and Parashewanella.</title>
        <authorList>
            <person name="Wang G."/>
        </authorList>
    </citation>
    <scope>NUCLEOTIDE SEQUENCE [LARGE SCALE GENOMIC DNA]</scope>
    <source>
        <strain evidence="2 3">C51</strain>
    </source>
</reference>
<evidence type="ECO:0000256" key="1">
    <source>
        <dbReference type="SAM" id="MobiDB-lite"/>
    </source>
</evidence>
<dbReference type="EMBL" id="QZEI01000010">
    <property type="protein sequence ID" value="RLV60942.1"/>
    <property type="molecule type" value="Genomic_DNA"/>
</dbReference>
<gene>
    <name evidence="2" type="ORF">D5018_04685</name>
</gene>
<feature type="compositionally biased region" description="Polar residues" evidence="1">
    <location>
        <begin position="137"/>
        <end position="179"/>
    </location>
</feature>
<feature type="compositionally biased region" description="Low complexity" evidence="1">
    <location>
        <begin position="180"/>
        <end position="190"/>
    </location>
</feature>